<proteinExistence type="predicted"/>
<dbReference type="InterPro" id="IPR011598">
    <property type="entry name" value="bHLH_dom"/>
</dbReference>
<dbReference type="GO" id="GO:0046983">
    <property type="term" value="F:protein dimerization activity"/>
    <property type="evidence" value="ECO:0007669"/>
    <property type="project" value="InterPro"/>
</dbReference>
<evidence type="ECO:0000256" key="7">
    <source>
        <dbReference type="SAM" id="MobiDB-lite"/>
    </source>
</evidence>
<sequence length="321" mass="35939">MDIHQETLEAHINDFELHDFLDYPNFDQFIDLIRGEENEEDGICNFDSDLINGCFIDNPLLFSSPAEDPFDHRGTSSNALNNVYDRPTASTTLTSFSCFDGEVKLGGSEENEEYSTSATTTTTTRANAKPMPKTDRSKTLISERRRRDRMKDKLLALRSLVPNITKMDKASIIGDAVSYVHELQAQANKLKAEVSGLEESLLVSENYHGSIQNPITSINYVPICKKIIQMDMFQVDEKGFYVKIVCNKGKGVAASLYRSLESLIGFNVHNSNLATVSDNFQLTFLLNVKGSVPKINIPNLKLWVAGAFLNQGFEFIPSFKL</sequence>
<dbReference type="PANTHER" id="PTHR31945:SF17">
    <property type="entry name" value="TRANSCRIPTION FACTOR FER-LIKE IRON DEFICIENCY-INDUCED TRANSCRIPTION FACTOR"/>
    <property type="match status" value="1"/>
</dbReference>
<dbReference type="InterPro" id="IPR051358">
    <property type="entry name" value="TF_AMS/ICE1/BHLH6-like"/>
</dbReference>
<evidence type="ECO:0000313" key="9">
    <source>
        <dbReference type="EMBL" id="KAK7257654.1"/>
    </source>
</evidence>
<organism evidence="9 10">
    <name type="scientific">Crotalaria pallida</name>
    <name type="common">Smooth rattlebox</name>
    <name type="synonym">Crotalaria striata</name>
    <dbReference type="NCBI Taxonomy" id="3830"/>
    <lineage>
        <taxon>Eukaryota</taxon>
        <taxon>Viridiplantae</taxon>
        <taxon>Streptophyta</taxon>
        <taxon>Embryophyta</taxon>
        <taxon>Tracheophyta</taxon>
        <taxon>Spermatophyta</taxon>
        <taxon>Magnoliopsida</taxon>
        <taxon>eudicotyledons</taxon>
        <taxon>Gunneridae</taxon>
        <taxon>Pentapetalae</taxon>
        <taxon>rosids</taxon>
        <taxon>fabids</taxon>
        <taxon>Fabales</taxon>
        <taxon>Fabaceae</taxon>
        <taxon>Papilionoideae</taxon>
        <taxon>50 kb inversion clade</taxon>
        <taxon>genistoids sensu lato</taxon>
        <taxon>core genistoids</taxon>
        <taxon>Crotalarieae</taxon>
        <taxon>Crotalaria</taxon>
    </lineage>
</organism>
<name>A0AAN9EHJ8_CROPI</name>
<dbReference type="GO" id="GO:0003700">
    <property type="term" value="F:DNA-binding transcription factor activity"/>
    <property type="evidence" value="ECO:0007669"/>
    <property type="project" value="TreeGrafter"/>
</dbReference>
<dbReference type="PROSITE" id="PS50888">
    <property type="entry name" value="BHLH"/>
    <property type="match status" value="1"/>
</dbReference>
<comment type="subcellular location">
    <subcellularLocation>
        <location evidence="1">Nucleus</location>
    </subcellularLocation>
</comment>
<feature type="compositionally biased region" description="Low complexity" evidence="7">
    <location>
        <begin position="114"/>
        <end position="124"/>
    </location>
</feature>
<dbReference type="Pfam" id="PF00010">
    <property type="entry name" value="HLH"/>
    <property type="match status" value="1"/>
</dbReference>
<evidence type="ECO:0000256" key="5">
    <source>
        <dbReference type="ARBA" id="ARBA00023163"/>
    </source>
</evidence>
<dbReference type="SUPFAM" id="SSF47459">
    <property type="entry name" value="HLH, helix-loop-helix DNA-binding domain"/>
    <property type="match status" value="1"/>
</dbReference>
<evidence type="ECO:0000256" key="2">
    <source>
        <dbReference type="ARBA" id="ARBA00011738"/>
    </source>
</evidence>
<reference evidence="9 10" key="1">
    <citation type="submission" date="2024-01" db="EMBL/GenBank/DDBJ databases">
        <title>The genomes of 5 underutilized Papilionoideae crops provide insights into root nodulation and disease resistanc.</title>
        <authorList>
            <person name="Yuan L."/>
        </authorList>
    </citation>
    <scope>NUCLEOTIDE SEQUENCE [LARGE SCALE GENOMIC DNA]</scope>
    <source>
        <strain evidence="9">ZHUSHIDOU_FW_LH</strain>
        <tissue evidence="9">Leaf</tissue>
    </source>
</reference>
<evidence type="ECO:0000256" key="3">
    <source>
        <dbReference type="ARBA" id="ARBA00023015"/>
    </source>
</evidence>
<protein>
    <recommendedName>
        <fullName evidence="8">BHLH domain-containing protein</fullName>
    </recommendedName>
</protein>
<comment type="caution">
    <text evidence="9">The sequence shown here is derived from an EMBL/GenBank/DDBJ whole genome shotgun (WGS) entry which is preliminary data.</text>
</comment>
<keyword evidence="3" id="KW-0805">Transcription regulation</keyword>
<evidence type="ECO:0000259" key="8">
    <source>
        <dbReference type="PROSITE" id="PS50888"/>
    </source>
</evidence>
<dbReference type="AlphaFoldDB" id="A0AAN9EHJ8"/>
<keyword evidence="4" id="KW-0238">DNA-binding</keyword>
<dbReference type="Gene3D" id="4.10.280.10">
    <property type="entry name" value="Helix-loop-helix DNA-binding domain"/>
    <property type="match status" value="1"/>
</dbReference>
<accession>A0AAN9EHJ8</accession>
<keyword evidence="6" id="KW-0539">Nucleus</keyword>
<feature type="region of interest" description="Disordered" evidence="7">
    <location>
        <begin position="108"/>
        <end position="140"/>
    </location>
</feature>
<dbReference type="GO" id="GO:0005634">
    <property type="term" value="C:nucleus"/>
    <property type="evidence" value="ECO:0007669"/>
    <property type="project" value="UniProtKB-SubCell"/>
</dbReference>
<dbReference type="PANTHER" id="PTHR31945">
    <property type="entry name" value="TRANSCRIPTION FACTOR SCREAM2-RELATED"/>
    <property type="match status" value="1"/>
</dbReference>
<dbReference type="Proteomes" id="UP001372338">
    <property type="component" value="Unassembled WGS sequence"/>
</dbReference>
<keyword evidence="10" id="KW-1185">Reference proteome</keyword>
<gene>
    <name evidence="9" type="ORF">RIF29_31787</name>
</gene>
<comment type="subunit">
    <text evidence="2">Homodimer.</text>
</comment>
<dbReference type="GO" id="GO:0043565">
    <property type="term" value="F:sequence-specific DNA binding"/>
    <property type="evidence" value="ECO:0007669"/>
    <property type="project" value="TreeGrafter"/>
</dbReference>
<dbReference type="FunFam" id="4.10.280.10:FF:000096">
    <property type="entry name" value="Basic helix-loop-helix (BHLH) DNA-binding superfamily protein"/>
    <property type="match status" value="1"/>
</dbReference>
<evidence type="ECO:0000256" key="6">
    <source>
        <dbReference type="ARBA" id="ARBA00023242"/>
    </source>
</evidence>
<evidence type="ECO:0000256" key="4">
    <source>
        <dbReference type="ARBA" id="ARBA00023125"/>
    </source>
</evidence>
<feature type="domain" description="BHLH" evidence="8">
    <location>
        <begin position="134"/>
        <end position="183"/>
    </location>
</feature>
<evidence type="ECO:0000256" key="1">
    <source>
        <dbReference type="ARBA" id="ARBA00004123"/>
    </source>
</evidence>
<keyword evidence="5" id="KW-0804">Transcription</keyword>
<evidence type="ECO:0000313" key="10">
    <source>
        <dbReference type="Proteomes" id="UP001372338"/>
    </source>
</evidence>
<dbReference type="SMART" id="SM00353">
    <property type="entry name" value="HLH"/>
    <property type="match status" value="1"/>
</dbReference>
<dbReference type="InterPro" id="IPR036638">
    <property type="entry name" value="HLH_DNA-bd_sf"/>
</dbReference>
<dbReference type="EMBL" id="JAYWIO010000006">
    <property type="protein sequence ID" value="KAK7257654.1"/>
    <property type="molecule type" value="Genomic_DNA"/>
</dbReference>